<accession>A0A3B0JGU2</accession>
<protein>
    <submittedName>
        <fullName evidence="2">Uncharacterized protein</fullName>
    </submittedName>
</protein>
<organism evidence="2">
    <name type="scientific">Wolbachia endosymbiont of Aleurodicus floccissimus</name>
    <dbReference type="NCBI Taxonomy" id="2152762"/>
    <lineage>
        <taxon>Bacteria</taxon>
        <taxon>Pseudomonadati</taxon>
        <taxon>Pseudomonadota</taxon>
        <taxon>Alphaproteobacteria</taxon>
        <taxon>Rickettsiales</taxon>
        <taxon>Anaplasmataceae</taxon>
        <taxon>Wolbachieae</taxon>
        <taxon>Wolbachia</taxon>
    </lineage>
</organism>
<evidence type="ECO:0000256" key="1">
    <source>
        <dbReference type="SAM" id="MobiDB-lite"/>
    </source>
</evidence>
<feature type="compositionally biased region" description="Basic and acidic residues" evidence="1">
    <location>
        <begin position="13"/>
        <end position="31"/>
    </location>
</feature>
<dbReference type="EMBL" id="OUNF01000373">
    <property type="protein sequence ID" value="SPP34412.1"/>
    <property type="molecule type" value="Genomic_DNA"/>
</dbReference>
<gene>
    <name evidence="2" type="ORF">WBAF_1389</name>
</gene>
<evidence type="ECO:0000313" key="2">
    <source>
        <dbReference type="EMBL" id="SPP34412.1"/>
    </source>
</evidence>
<reference evidence="2" key="1">
    <citation type="submission" date="2018-04" db="EMBL/GenBank/DDBJ databases">
        <authorList>
            <person name="Go L.Y."/>
            <person name="Mitchell J.A."/>
        </authorList>
    </citation>
    <scope>NUCLEOTIDE SEQUENCE</scope>
    <source>
        <strain evidence="2">WBAF</strain>
    </source>
</reference>
<proteinExistence type="predicted"/>
<dbReference type="AlphaFoldDB" id="A0A3B0JGU2"/>
<sequence length="31" mass="3802">MRPEVISESNNKWTEREELRRVSNSREEIAR</sequence>
<name>A0A3B0JGU2_9RICK</name>
<feature type="region of interest" description="Disordered" evidence="1">
    <location>
        <begin position="1"/>
        <end position="31"/>
    </location>
</feature>